<feature type="compositionally biased region" description="Low complexity" evidence="5">
    <location>
        <begin position="9"/>
        <end position="27"/>
    </location>
</feature>
<feature type="region of interest" description="Disordered" evidence="5">
    <location>
        <begin position="410"/>
        <end position="448"/>
    </location>
</feature>
<dbReference type="RefSeq" id="WP_311630033.1">
    <property type="nucleotide sequence ID" value="NZ_JAVREN010000009.1"/>
</dbReference>
<reference evidence="9" key="1">
    <citation type="submission" date="2023-07" db="EMBL/GenBank/DDBJ databases">
        <title>30 novel species of actinomycetes from the DSMZ collection.</title>
        <authorList>
            <person name="Nouioui I."/>
        </authorList>
    </citation>
    <scope>NUCLEOTIDE SEQUENCE [LARGE SCALE GENOMIC DNA]</scope>
    <source>
        <strain evidence="9">DSM 44917</strain>
    </source>
</reference>
<feature type="domain" description="HTTM-like" evidence="7">
    <location>
        <begin position="56"/>
        <end position="396"/>
    </location>
</feature>
<dbReference type="PANTHER" id="PTHR39535">
    <property type="entry name" value="SPORULATION-DELAYING PROTEIN SDPB"/>
    <property type="match status" value="1"/>
</dbReference>
<feature type="transmembrane region" description="Helical" evidence="6">
    <location>
        <begin position="383"/>
        <end position="402"/>
    </location>
</feature>
<dbReference type="EMBL" id="JAVREN010000009">
    <property type="protein sequence ID" value="MDT0307094.1"/>
    <property type="molecule type" value="Genomic_DNA"/>
</dbReference>
<evidence type="ECO:0000256" key="6">
    <source>
        <dbReference type="SAM" id="Phobius"/>
    </source>
</evidence>
<proteinExistence type="predicted"/>
<feature type="transmembrane region" description="Helical" evidence="6">
    <location>
        <begin position="235"/>
        <end position="253"/>
    </location>
</feature>
<evidence type="ECO:0000256" key="1">
    <source>
        <dbReference type="ARBA" id="ARBA00004127"/>
    </source>
</evidence>
<protein>
    <submittedName>
        <fullName evidence="8">HTTM domain-containing protein</fullName>
    </submittedName>
</protein>
<comment type="caution">
    <text evidence="8">The sequence shown here is derived from an EMBL/GenBank/DDBJ whole genome shotgun (WGS) entry which is preliminary data.</text>
</comment>
<keyword evidence="4 6" id="KW-0472">Membrane</keyword>
<keyword evidence="9" id="KW-1185">Reference proteome</keyword>
<dbReference type="SMART" id="SM00752">
    <property type="entry name" value="HTTM"/>
    <property type="match status" value="1"/>
</dbReference>
<evidence type="ECO:0000256" key="5">
    <source>
        <dbReference type="SAM" id="MobiDB-lite"/>
    </source>
</evidence>
<feature type="compositionally biased region" description="Low complexity" evidence="5">
    <location>
        <begin position="419"/>
        <end position="448"/>
    </location>
</feature>
<feature type="transmembrane region" description="Helical" evidence="6">
    <location>
        <begin position="125"/>
        <end position="141"/>
    </location>
</feature>
<sequence length="448" mass="49074">MTRIPAPRPSGQQAPQAGAPQRTAPRPGDAPPPSPFRNLGERFDAALLRGIGHITRRALGAHQTAVVRIGFAVTVLVFLVREWPHRHELYGPDSPWGYDLATRFVDSNGAFTILLWSDALPWFELIYHLTMAACVALLLGWRTRASSMLFMIGVLSLQNRSVFMGDGGDNVIKLMALYLVLTRCGQVWSLDARRRARRAQAGRHPTDDPVGIALWAVLGALLLAALLTGKLDSPVWAAFFAGMWLVHGFWWLVRRHAPGEPRIVADILGNLTHNAALLVIMAEVCIIYSTAGWYKIQGSRWQDGTASYYPMELDYFNAWPELSGILTGSGLIVTALTYGTVFMQVAFPFTLLNRRAKNVLIVLLMGEHIGIAVLLGLPFFSMAMIAMDSVFLPTAFLLWLGSRSQRATEPVRRRLRRNAPGAAAVPAQAGPAPAAASTGGRPPAWAEK</sequence>
<evidence type="ECO:0000259" key="7">
    <source>
        <dbReference type="SMART" id="SM00752"/>
    </source>
</evidence>
<dbReference type="InterPro" id="IPR011020">
    <property type="entry name" value="HTTM-like"/>
</dbReference>
<name>A0ABU2L6B0_9ACTN</name>
<feature type="transmembrane region" description="Helical" evidence="6">
    <location>
        <begin position="325"/>
        <end position="347"/>
    </location>
</feature>
<accession>A0ABU2L6B0</accession>
<evidence type="ECO:0000313" key="9">
    <source>
        <dbReference type="Proteomes" id="UP001183388"/>
    </source>
</evidence>
<gene>
    <name evidence="8" type="ORF">RM780_08980</name>
</gene>
<dbReference type="InterPro" id="IPR052964">
    <property type="entry name" value="Sporulation_signal_mat"/>
</dbReference>
<evidence type="ECO:0000256" key="2">
    <source>
        <dbReference type="ARBA" id="ARBA00022692"/>
    </source>
</evidence>
<organism evidence="8 9">
    <name type="scientific">Streptomyces boetiae</name>
    <dbReference type="NCBI Taxonomy" id="3075541"/>
    <lineage>
        <taxon>Bacteria</taxon>
        <taxon>Bacillati</taxon>
        <taxon>Actinomycetota</taxon>
        <taxon>Actinomycetes</taxon>
        <taxon>Kitasatosporales</taxon>
        <taxon>Streptomycetaceae</taxon>
        <taxon>Streptomyces</taxon>
    </lineage>
</organism>
<feature type="transmembrane region" description="Helical" evidence="6">
    <location>
        <begin position="65"/>
        <end position="83"/>
    </location>
</feature>
<keyword evidence="2 6" id="KW-0812">Transmembrane</keyword>
<dbReference type="PANTHER" id="PTHR39535:SF2">
    <property type="entry name" value="HTTM DOMAIN-CONTAINING PROTEIN"/>
    <property type="match status" value="1"/>
</dbReference>
<dbReference type="Proteomes" id="UP001183388">
    <property type="component" value="Unassembled WGS sequence"/>
</dbReference>
<evidence type="ECO:0000256" key="3">
    <source>
        <dbReference type="ARBA" id="ARBA00022989"/>
    </source>
</evidence>
<feature type="transmembrane region" description="Helical" evidence="6">
    <location>
        <begin position="359"/>
        <end position="377"/>
    </location>
</feature>
<keyword evidence="3 6" id="KW-1133">Transmembrane helix</keyword>
<comment type="subcellular location">
    <subcellularLocation>
        <location evidence="1">Endomembrane system</location>
        <topology evidence="1">Multi-pass membrane protein</topology>
    </subcellularLocation>
</comment>
<evidence type="ECO:0000313" key="8">
    <source>
        <dbReference type="EMBL" id="MDT0307094.1"/>
    </source>
</evidence>
<evidence type="ECO:0000256" key="4">
    <source>
        <dbReference type="ARBA" id="ARBA00023136"/>
    </source>
</evidence>
<feature type="transmembrane region" description="Helical" evidence="6">
    <location>
        <begin position="274"/>
        <end position="294"/>
    </location>
</feature>
<feature type="transmembrane region" description="Helical" evidence="6">
    <location>
        <begin position="210"/>
        <end position="229"/>
    </location>
</feature>
<feature type="region of interest" description="Disordered" evidence="5">
    <location>
        <begin position="1"/>
        <end position="36"/>
    </location>
</feature>